<proteinExistence type="predicted"/>
<evidence type="ECO:0000313" key="2">
    <source>
        <dbReference type="Proteomes" id="UP000304953"/>
    </source>
</evidence>
<accession>A0AC61RSJ8</accession>
<sequence length="243" mass="25784">MPIGVIINALSVAVGGMVGAFAGNKLSARFKEDINMIFGACSMGMGISAIVLMENMPAVIFAVIIGTAVGLAIHLGDKMNAAAGGMQKVVSKFVKNKNSKISEEEFTATLVTIIVLFCASGTGIYGSIISGMTGEHSILIAKSILDLFTALIFACTLGMVVSIVAIPQFVIFLLLFLCAGLIYPATTPTMINDFKACGGFIMLATGFRMIKVKMFPTADMIPAMVIVMPFSWFWVNYVLPLVN</sequence>
<organism evidence="1 2">
    <name type="scientific">Petralouisia muris</name>
    <dbReference type="NCBI Taxonomy" id="3032872"/>
    <lineage>
        <taxon>Bacteria</taxon>
        <taxon>Bacillati</taxon>
        <taxon>Bacillota</taxon>
        <taxon>Clostridia</taxon>
        <taxon>Lachnospirales</taxon>
        <taxon>Lachnospiraceae</taxon>
        <taxon>Petralouisia</taxon>
    </lineage>
</organism>
<comment type="caution">
    <text evidence="1">The sequence shown here is derived from an EMBL/GenBank/DDBJ whole genome shotgun (WGS) entry which is preliminary data.</text>
</comment>
<evidence type="ECO:0000313" key="1">
    <source>
        <dbReference type="EMBL" id="TGY91779.1"/>
    </source>
</evidence>
<keyword evidence="2" id="KW-1185">Reference proteome</keyword>
<protein>
    <submittedName>
        <fullName evidence="1">DUF554 domain-containing protein</fullName>
    </submittedName>
</protein>
<dbReference type="EMBL" id="SRYA01000051">
    <property type="protein sequence ID" value="TGY91779.1"/>
    <property type="molecule type" value="Genomic_DNA"/>
</dbReference>
<reference evidence="1" key="1">
    <citation type="submission" date="2019-04" db="EMBL/GenBank/DDBJ databases">
        <title>Microbes associate with the intestines of laboratory mice.</title>
        <authorList>
            <person name="Navarre W."/>
            <person name="Wong E."/>
            <person name="Huang K."/>
            <person name="Tropini C."/>
            <person name="Ng K."/>
            <person name="Yu B."/>
        </authorList>
    </citation>
    <scope>NUCLEOTIDE SEQUENCE</scope>
    <source>
        <strain evidence="1">NM01_1-7b</strain>
    </source>
</reference>
<gene>
    <name evidence="1" type="ORF">E5329_19975</name>
</gene>
<name>A0AC61RSJ8_9FIRM</name>
<dbReference type="Proteomes" id="UP000304953">
    <property type="component" value="Unassembled WGS sequence"/>
</dbReference>